<sequence length="186" mass="19379">MAGSGPLSPRPQLLLLIGLPGAGKSTLARALAPHLGAVIVDRDAIRAALFPGRPVDAQVTAAANAHMEAALRHHLRAGRCVIADGRSLASATQRLRLARLARACGARCREIWLDVPLPVAIARVEATRSVHPASDRDAALVRAIAARFEVPHAALRLDATSAVESLVATVLGTLCEDHSGSSSPLE</sequence>
<protein>
    <submittedName>
        <fullName evidence="1">Predicted kinase</fullName>
    </submittedName>
</protein>
<evidence type="ECO:0000313" key="1">
    <source>
        <dbReference type="EMBL" id="SFF65422.1"/>
    </source>
</evidence>
<dbReference type="Proteomes" id="UP000199771">
    <property type="component" value="Unassembled WGS sequence"/>
</dbReference>
<dbReference type="PANTHER" id="PTHR43883:SF1">
    <property type="entry name" value="GLUCONOKINASE"/>
    <property type="match status" value="1"/>
</dbReference>
<keyword evidence="1" id="KW-0808">Transferase</keyword>
<dbReference type="AlphaFoldDB" id="A0A1I2KEE9"/>
<dbReference type="EMBL" id="FOOC01000018">
    <property type="protein sequence ID" value="SFF65422.1"/>
    <property type="molecule type" value="Genomic_DNA"/>
</dbReference>
<keyword evidence="1" id="KW-0418">Kinase</keyword>
<dbReference type="GO" id="GO:0016301">
    <property type="term" value="F:kinase activity"/>
    <property type="evidence" value="ECO:0007669"/>
    <property type="project" value="UniProtKB-KW"/>
</dbReference>
<dbReference type="Pfam" id="PF13671">
    <property type="entry name" value="AAA_33"/>
    <property type="match status" value="1"/>
</dbReference>
<name>A0A1I2KEE9_9GAMM</name>
<accession>A0A1I2KEE9</accession>
<dbReference type="InterPro" id="IPR052732">
    <property type="entry name" value="Cell-binding_unc_protein"/>
</dbReference>
<dbReference type="RefSeq" id="WP_091535648.1">
    <property type="nucleotide sequence ID" value="NZ_FOOC01000018.1"/>
</dbReference>
<evidence type="ECO:0000313" key="2">
    <source>
        <dbReference type="Proteomes" id="UP000199771"/>
    </source>
</evidence>
<dbReference type="SUPFAM" id="SSF52540">
    <property type="entry name" value="P-loop containing nucleoside triphosphate hydrolases"/>
    <property type="match status" value="1"/>
</dbReference>
<reference evidence="1 2" key="1">
    <citation type="submission" date="2016-10" db="EMBL/GenBank/DDBJ databases">
        <authorList>
            <person name="de Groot N.N."/>
        </authorList>
    </citation>
    <scope>NUCLEOTIDE SEQUENCE [LARGE SCALE GENOMIC DNA]</scope>
    <source>
        <strain evidence="1 2">DSM 23609</strain>
    </source>
</reference>
<dbReference type="PANTHER" id="PTHR43883">
    <property type="entry name" value="SLR0207 PROTEIN"/>
    <property type="match status" value="1"/>
</dbReference>
<dbReference type="STRING" id="1076937.SAMN04488120_1182"/>
<dbReference type="InterPro" id="IPR027417">
    <property type="entry name" value="P-loop_NTPase"/>
</dbReference>
<organism evidence="1 2">
    <name type="scientific">Fontimonas thermophila</name>
    <dbReference type="NCBI Taxonomy" id="1076937"/>
    <lineage>
        <taxon>Bacteria</taxon>
        <taxon>Pseudomonadati</taxon>
        <taxon>Pseudomonadota</taxon>
        <taxon>Gammaproteobacteria</taxon>
        <taxon>Nevskiales</taxon>
        <taxon>Nevskiaceae</taxon>
        <taxon>Fontimonas</taxon>
    </lineage>
</organism>
<keyword evidence="2" id="KW-1185">Reference proteome</keyword>
<dbReference type="Gene3D" id="3.40.50.300">
    <property type="entry name" value="P-loop containing nucleotide triphosphate hydrolases"/>
    <property type="match status" value="1"/>
</dbReference>
<proteinExistence type="predicted"/>
<gene>
    <name evidence="1" type="ORF">SAMN04488120_1182</name>
</gene>